<dbReference type="STRING" id="768671.ThimaDRAFT_2733"/>
<evidence type="ECO:0000313" key="2">
    <source>
        <dbReference type="EMBL" id="EGV18194.1"/>
    </source>
</evidence>
<dbReference type="OrthoDB" id="5112338at2"/>
<evidence type="ECO:0000313" key="3">
    <source>
        <dbReference type="Proteomes" id="UP000005459"/>
    </source>
</evidence>
<sequence>MPKYELWVRTHGAEDLEMEIWQVPAPATPHIKAPVRIAGLRGRNLALVEHRVLRRLAKARIQLGEPLADARQVFSLDEDLALNLGLLFRVLAPMRNREYMRACAEGIEEMGREEAAYWLGMAMHRKYPRRVLMSLRFLLIDPKA</sequence>
<dbReference type="Pfam" id="PF24728">
    <property type="entry name" value="DUF7680"/>
    <property type="match status" value="1"/>
</dbReference>
<dbReference type="PATRIC" id="fig|768671.3.peg.2890"/>
<organism evidence="2 3">
    <name type="scientific">Thiocapsa marina 5811</name>
    <dbReference type="NCBI Taxonomy" id="768671"/>
    <lineage>
        <taxon>Bacteria</taxon>
        <taxon>Pseudomonadati</taxon>
        <taxon>Pseudomonadota</taxon>
        <taxon>Gammaproteobacteria</taxon>
        <taxon>Chromatiales</taxon>
        <taxon>Chromatiaceae</taxon>
        <taxon>Thiocapsa</taxon>
    </lineage>
</organism>
<evidence type="ECO:0000259" key="1">
    <source>
        <dbReference type="Pfam" id="PF24728"/>
    </source>
</evidence>
<keyword evidence="3" id="KW-1185">Reference proteome</keyword>
<dbReference type="eggNOG" id="ENOG502ZF74">
    <property type="taxonomic scope" value="Bacteria"/>
</dbReference>
<dbReference type="RefSeq" id="WP_007193606.1">
    <property type="nucleotide sequence ID" value="NZ_AFWV01000008.1"/>
</dbReference>
<dbReference type="AlphaFoldDB" id="F9UCT1"/>
<accession>F9UCT1</accession>
<gene>
    <name evidence="2" type="ORF">ThimaDRAFT_2733</name>
</gene>
<reference evidence="2 3" key="1">
    <citation type="submission" date="2011-06" db="EMBL/GenBank/DDBJ databases">
        <title>The draft genome of Thiocapsa marina 5811.</title>
        <authorList>
            <consortium name="US DOE Joint Genome Institute (JGI-PGF)"/>
            <person name="Lucas S."/>
            <person name="Han J."/>
            <person name="Cheng J.-F."/>
            <person name="Goodwin L."/>
            <person name="Pitluck S."/>
            <person name="Peters L."/>
            <person name="Land M.L."/>
            <person name="Hauser L."/>
            <person name="Vogl K."/>
            <person name="Liu Z."/>
            <person name="Imhoff J."/>
            <person name="Thiel V."/>
            <person name="Frigaard N.-U."/>
            <person name="Bryant D."/>
            <person name="Woyke T.J."/>
        </authorList>
    </citation>
    <scope>NUCLEOTIDE SEQUENCE [LARGE SCALE GENOMIC DNA]</scope>
    <source>
        <strain evidence="2 3">5811</strain>
    </source>
</reference>
<proteinExistence type="predicted"/>
<protein>
    <recommendedName>
        <fullName evidence="1">DUF7680 domain-containing protein</fullName>
    </recommendedName>
</protein>
<feature type="domain" description="DUF7680" evidence="1">
    <location>
        <begin position="4"/>
        <end position="141"/>
    </location>
</feature>
<name>F9UCT1_9GAMM</name>
<dbReference type="EMBL" id="AFWV01000008">
    <property type="protein sequence ID" value="EGV18194.1"/>
    <property type="molecule type" value="Genomic_DNA"/>
</dbReference>
<dbReference type="InterPro" id="IPR056097">
    <property type="entry name" value="DUF7680"/>
</dbReference>
<dbReference type="Proteomes" id="UP000005459">
    <property type="component" value="Unassembled WGS sequence"/>
</dbReference>